<evidence type="ECO:0000313" key="3">
    <source>
        <dbReference type="Proteomes" id="UP000094147"/>
    </source>
</evidence>
<dbReference type="KEGG" id="ksd:KS2013_42"/>
<feature type="transmembrane region" description="Helical" evidence="1">
    <location>
        <begin position="15"/>
        <end position="35"/>
    </location>
</feature>
<dbReference type="Proteomes" id="UP000094147">
    <property type="component" value="Chromosome"/>
</dbReference>
<dbReference type="RefSeq" id="WP_156768936.1">
    <property type="nucleotide sequence ID" value="NZ_CP012418.1"/>
</dbReference>
<gene>
    <name evidence="2" type="ORF">KS2013_42</name>
</gene>
<organism evidence="2 3">
    <name type="scientific">Kangiella sediminilitoris</name>
    <dbReference type="NCBI Taxonomy" id="1144748"/>
    <lineage>
        <taxon>Bacteria</taxon>
        <taxon>Pseudomonadati</taxon>
        <taxon>Pseudomonadota</taxon>
        <taxon>Gammaproteobacteria</taxon>
        <taxon>Kangiellales</taxon>
        <taxon>Kangiellaceae</taxon>
        <taxon>Kangiella</taxon>
    </lineage>
</organism>
<dbReference type="EMBL" id="CP012418">
    <property type="protein sequence ID" value="AOE48774.1"/>
    <property type="molecule type" value="Genomic_DNA"/>
</dbReference>
<keyword evidence="1" id="KW-1133">Transmembrane helix</keyword>
<evidence type="ECO:0000256" key="1">
    <source>
        <dbReference type="SAM" id="Phobius"/>
    </source>
</evidence>
<dbReference type="InterPro" id="IPR045749">
    <property type="entry name" value="DUF6090"/>
</dbReference>
<keyword evidence="1" id="KW-0812">Transmembrane</keyword>
<keyword evidence="1" id="KW-0472">Membrane</keyword>
<keyword evidence="3" id="KW-1185">Reference proteome</keyword>
<name>A0A1B3B7L5_9GAMM</name>
<dbReference type="OrthoDB" id="6388784at2"/>
<sequence length="253" mass="29708">MILRRFMEHVKDQNWLAVGLDFLVVVSGIFLGMQVSEWNDSRKDRELERIYLERLAEDLQEDLRVFTRIYDESLQKREYIIYIDGLISGDDTDTLDPVKFMKATDNFGWIRSMGPGKTTWDELVSTGRIELITNHTIKADIAEYYEHFDRYHSHTHTFNDIQLRFTRMKERWFSVDQVLRHINEGFEGFTEQEARGILETMRQDDELKNIMSSLATVVEVFGNSALNDQERIKKILKELDREGVKGAKLASTT</sequence>
<accession>A0A1B3B7L5</accession>
<protein>
    <submittedName>
        <fullName evidence="2">Uncharacterized protein</fullName>
    </submittedName>
</protein>
<dbReference type="AlphaFoldDB" id="A0A1B3B7L5"/>
<proteinExistence type="predicted"/>
<evidence type="ECO:0000313" key="2">
    <source>
        <dbReference type="EMBL" id="AOE48774.1"/>
    </source>
</evidence>
<reference evidence="3" key="1">
    <citation type="submission" date="2015-08" db="EMBL/GenBank/DDBJ databases">
        <authorList>
            <person name="Kim K.M."/>
        </authorList>
    </citation>
    <scope>NUCLEOTIDE SEQUENCE [LARGE SCALE GENOMIC DNA]</scope>
    <source>
        <strain evidence="3">KCTC 23892</strain>
    </source>
</reference>
<dbReference type="Pfam" id="PF19578">
    <property type="entry name" value="DUF6090"/>
    <property type="match status" value="1"/>
</dbReference>
<dbReference type="STRING" id="1144748.KS2013_42"/>